<keyword evidence="1 2" id="KW-0238">DNA-binding</keyword>
<proteinExistence type="predicted"/>
<evidence type="ECO:0000313" key="4">
    <source>
        <dbReference type="EMBL" id="MCB5495879.1"/>
    </source>
</evidence>
<dbReference type="GO" id="GO:0003677">
    <property type="term" value="F:DNA binding"/>
    <property type="evidence" value="ECO:0007669"/>
    <property type="project" value="UniProtKB-UniRule"/>
</dbReference>
<dbReference type="InterPro" id="IPR036388">
    <property type="entry name" value="WH-like_DNA-bd_sf"/>
</dbReference>
<dbReference type="Gene3D" id="1.10.10.10">
    <property type="entry name" value="Winged helix-like DNA-binding domain superfamily/Winged helix DNA-binding domain"/>
    <property type="match status" value="1"/>
</dbReference>
<dbReference type="Proteomes" id="UP001297422">
    <property type="component" value="Unassembled WGS sequence"/>
</dbReference>
<reference evidence="4" key="1">
    <citation type="submission" date="2021-10" db="EMBL/GenBank/DDBJ databases">
        <title>Collection of gut derived symbiotic bacterial strains cultured from healthy donors.</title>
        <authorList>
            <person name="Lin H."/>
            <person name="Littmann E."/>
            <person name="Claire K."/>
            <person name="Pamer E."/>
        </authorList>
    </citation>
    <scope>NUCLEOTIDE SEQUENCE</scope>
    <source>
        <strain evidence="4">MSK.23.4</strain>
    </source>
</reference>
<organism evidence="4 5">
    <name type="scientific">Mediterraneibacter gnavus</name>
    <name type="common">Ruminococcus gnavus</name>
    <dbReference type="NCBI Taxonomy" id="33038"/>
    <lineage>
        <taxon>Bacteria</taxon>
        <taxon>Bacillati</taxon>
        <taxon>Bacillota</taxon>
        <taxon>Clostridia</taxon>
        <taxon>Lachnospirales</taxon>
        <taxon>Lachnospiraceae</taxon>
        <taxon>Mediterraneibacter</taxon>
    </lineage>
</organism>
<sequence length="43" mass="5009">EAINTETIMVHVRKLREKIEANPKKPEYLKVVWGIGYKIEKGV</sequence>
<feature type="non-terminal residue" evidence="4">
    <location>
        <position position="1"/>
    </location>
</feature>
<evidence type="ECO:0000256" key="2">
    <source>
        <dbReference type="PROSITE-ProRule" id="PRU01091"/>
    </source>
</evidence>
<gene>
    <name evidence="4" type="ORF">LIQ10_19535</name>
</gene>
<comment type="caution">
    <text evidence="4">The sequence shown here is derived from an EMBL/GenBank/DDBJ whole genome shotgun (WGS) entry which is preliminary data.</text>
</comment>
<protein>
    <submittedName>
        <fullName evidence="4">Helix-turn-helix domain-containing protein</fullName>
    </submittedName>
</protein>
<evidence type="ECO:0000313" key="5">
    <source>
        <dbReference type="Proteomes" id="UP001297422"/>
    </source>
</evidence>
<dbReference type="RefSeq" id="WP_226973473.1">
    <property type="nucleotide sequence ID" value="NZ_JAJBNC010000141.1"/>
</dbReference>
<feature type="domain" description="OmpR/PhoB-type" evidence="3">
    <location>
        <begin position="1"/>
        <end position="41"/>
    </location>
</feature>
<dbReference type="PROSITE" id="PS51755">
    <property type="entry name" value="OMPR_PHOB"/>
    <property type="match status" value="1"/>
</dbReference>
<name>A0AAJ1B0H4_MEDGN</name>
<dbReference type="GO" id="GO:0006355">
    <property type="term" value="P:regulation of DNA-templated transcription"/>
    <property type="evidence" value="ECO:0007669"/>
    <property type="project" value="InterPro"/>
</dbReference>
<dbReference type="InterPro" id="IPR016032">
    <property type="entry name" value="Sig_transdc_resp-reg_C-effctor"/>
</dbReference>
<dbReference type="AlphaFoldDB" id="A0AAJ1B0H4"/>
<accession>A0AAJ1B0H4</accession>
<dbReference type="GO" id="GO:0000160">
    <property type="term" value="P:phosphorelay signal transduction system"/>
    <property type="evidence" value="ECO:0007669"/>
    <property type="project" value="InterPro"/>
</dbReference>
<evidence type="ECO:0000259" key="3">
    <source>
        <dbReference type="PROSITE" id="PS51755"/>
    </source>
</evidence>
<dbReference type="InterPro" id="IPR001867">
    <property type="entry name" value="OmpR/PhoB-type_DNA-bd"/>
</dbReference>
<dbReference type="SUPFAM" id="SSF46894">
    <property type="entry name" value="C-terminal effector domain of the bipartite response regulators"/>
    <property type="match status" value="1"/>
</dbReference>
<feature type="DNA-binding region" description="OmpR/PhoB-type" evidence="2">
    <location>
        <begin position="1"/>
        <end position="41"/>
    </location>
</feature>
<evidence type="ECO:0000256" key="1">
    <source>
        <dbReference type="ARBA" id="ARBA00023125"/>
    </source>
</evidence>
<dbReference type="EMBL" id="JAJBNC010000141">
    <property type="protein sequence ID" value="MCB5495879.1"/>
    <property type="molecule type" value="Genomic_DNA"/>
</dbReference>
<dbReference type="Pfam" id="PF00486">
    <property type="entry name" value="Trans_reg_C"/>
    <property type="match status" value="1"/>
</dbReference>